<keyword evidence="1" id="KW-0472">Membrane</keyword>
<evidence type="ECO:0000313" key="3">
    <source>
        <dbReference type="Proteomes" id="UP000006744"/>
    </source>
</evidence>
<dbReference type="KEGG" id="bcg:BCG9842_B4195"/>
<accession>B7IL37</accession>
<sequence>MTEKASTILINLSIFYITINCKDFLVFLFDYLKKRNFVVVK</sequence>
<reference evidence="2 3" key="1">
    <citation type="submission" date="2008-10" db="EMBL/GenBank/DDBJ databases">
        <title>Genome sequence of Bacillus cereus G9842.</title>
        <authorList>
            <person name="Dodson R.J."/>
            <person name="Durkin A.S."/>
            <person name="Rosovitz M.J."/>
            <person name="Rasko D.A."/>
            <person name="Hoffmaster A."/>
            <person name="Ravel J."/>
            <person name="Sutton G."/>
        </authorList>
    </citation>
    <scope>NUCLEOTIDE SEQUENCE [LARGE SCALE GENOMIC DNA]</scope>
    <source>
        <strain evidence="2 3">G9842</strain>
    </source>
</reference>
<dbReference type="AlphaFoldDB" id="B7IL37"/>
<keyword evidence="1" id="KW-0812">Transmembrane</keyword>
<keyword evidence="1" id="KW-1133">Transmembrane helix</keyword>
<gene>
    <name evidence="2" type="ordered locus">BCG9842_B4195</name>
</gene>
<evidence type="ECO:0000313" key="2">
    <source>
        <dbReference type="EMBL" id="ACK96337.1"/>
    </source>
</evidence>
<proteinExistence type="predicted"/>
<protein>
    <submittedName>
        <fullName evidence="2">Uncharacterized protein</fullName>
    </submittedName>
</protein>
<name>B7IL37_BACC2</name>
<dbReference type="EMBL" id="CP001186">
    <property type="protein sequence ID" value="ACK96337.1"/>
    <property type="molecule type" value="Genomic_DNA"/>
</dbReference>
<organism evidence="2 3">
    <name type="scientific">Bacillus cereus (strain G9842)</name>
    <dbReference type="NCBI Taxonomy" id="405531"/>
    <lineage>
        <taxon>Bacteria</taxon>
        <taxon>Bacillati</taxon>
        <taxon>Bacillota</taxon>
        <taxon>Bacilli</taxon>
        <taxon>Bacillales</taxon>
        <taxon>Bacillaceae</taxon>
        <taxon>Bacillus</taxon>
        <taxon>Bacillus cereus group</taxon>
    </lineage>
</organism>
<dbReference type="Proteomes" id="UP000006744">
    <property type="component" value="Chromosome"/>
</dbReference>
<feature type="transmembrane region" description="Helical" evidence="1">
    <location>
        <begin position="12"/>
        <end position="32"/>
    </location>
</feature>
<dbReference type="HOGENOM" id="CLU_3265180_0_0_9"/>
<evidence type="ECO:0000256" key="1">
    <source>
        <dbReference type="SAM" id="Phobius"/>
    </source>
</evidence>